<accession>A0AAN0IYE0</accession>
<keyword evidence="3" id="KW-0472">Membrane</keyword>
<feature type="transmembrane region" description="Helical" evidence="3">
    <location>
        <begin position="538"/>
        <end position="559"/>
    </location>
</feature>
<keyword evidence="3" id="KW-1133">Transmembrane helix</keyword>
<feature type="domain" description="FZ" evidence="4">
    <location>
        <begin position="83"/>
        <end position="238"/>
    </location>
</feature>
<evidence type="ECO:0000256" key="2">
    <source>
        <dbReference type="PROSITE-ProRule" id="PRU00090"/>
    </source>
</evidence>
<evidence type="ECO:0000256" key="3">
    <source>
        <dbReference type="SAM" id="Phobius"/>
    </source>
</evidence>
<dbReference type="PROSITE" id="PS50038">
    <property type="entry name" value="FZ"/>
    <property type="match status" value="1"/>
</dbReference>
<feature type="transmembrane region" description="Helical" evidence="3">
    <location>
        <begin position="478"/>
        <end position="501"/>
    </location>
</feature>
<feature type="transmembrane region" description="Helical" evidence="3">
    <location>
        <begin position="269"/>
        <end position="288"/>
    </location>
</feature>
<proteinExistence type="predicted"/>
<keyword evidence="6" id="KW-1185">Reference proteome</keyword>
<feature type="transmembrane region" description="Helical" evidence="3">
    <location>
        <begin position="435"/>
        <end position="457"/>
    </location>
</feature>
<dbReference type="KEGG" id="aqu:109580621"/>
<protein>
    <recommendedName>
        <fullName evidence="4">FZ domain-containing protein</fullName>
    </recommendedName>
</protein>
<dbReference type="Proteomes" id="UP000007879">
    <property type="component" value="Unassembled WGS sequence"/>
</dbReference>
<keyword evidence="1" id="KW-1015">Disulfide bond</keyword>
<organism evidence="5 6">
    <name type="scientific">Amphimedon queenslandica</name>
    <name type="common">Sponge</name>
    <dbReference type="NCBI Taxonomy" id="400682"/>
    <lineage>
        <taxon>Eukaryota</taxon>
        <taxon>Metazoa</taxon>
        <taxon>Porifera</taxon>
        <taxon>Demospongiae</taxon>
        <taxon>Heteroscleromorpha</taxon>
        <taxon>Haplosclerida</taxon>
        <taxon>Niphatidae</taxon>
        <taxon>Amphimedon</taxon>
    </lineage>
</organism>
<reference evidence="5" key="2">
    <citation type="submission" date="2024-06" db="UniProtKB">
        <authorList>
            <consortium name="EnsemblMetazoa"/>
        </authorList>
    </citation>
    <scope>IDENTIFICATION</scope>
</reference>
<feature type="transmembrane region" description="Helical" evidence="3">
    <location>
        <begin position="294"/>
        <end position="320"/>
    </location>
</feature>
<comment type="caution">
    <text evidence="2">Lacks conserved residue(s) required for the propagation of feature annotation.</text>
</comment>
<feature type="transmembrane region" description="Helical" evidence="3">
    <location>
        <begin position="21"/>
        <end position="42"/>
    </location>
</feature>
<evidence type="ECO:0000313" key="6">
    <source>
        <dbReference type="Proteomes" id="UP000007879"/>
    </source>
</evidence>
<feature type="transmembrane region" description="Helical" evidence="3">
    <location>
        <begin position="359"/>
        <end position="377"/>
    </location>
</feature>
<dbReference type="RefSeq" id="XP_019849567.1">
    <property type="nucleotide sequence ID" value="XM_019994008.1"/>
</dbReference>
<evidence type="ECO:0000256" key="1">
    <source>
        <dbReference type="ARBA" id="ARBA00023157"/>
    </source>
</evidence>
<feature type="transmembrane region" description="Helical" evidence="3">
    <location>
        <begin position="389"/>
        <end position="415"/>
    </location>
</feature>
<sequence length="604" mass="68364">MEEIPVKIEIKRSTFKKICSLFLPFIVITATASIFTLPVIFYSITQLETANDDTPWANTTVPFEGNNATNCTYSWAEVSGNASKHYHCTAHSYSGMICRDFLSYWKKCVGIDSENNKCIYFNESRGTLIEREKQLEKIIYYLSLDSDCLKAALPFLCQYMFPLLDCTSDVIYTPSREDCIDIKTKTCSQLWKLAVGYGFGSVLPKCQNLNLASATISSEANNESSTSSTSSDLTCRKGFYKADVICLPRCDKFEDSTSKTSEFILKAEVVASIFAMTVSAVVLILSAFSYKTMFVYPSILIIFMTIDCGIVGLLGFMIALDRNKLMCSSKDLLESLKQSTPFCILSGAIFHYVIVNMSFWWLSHVCIFFYQIAFPFHANRTKMLHRNKYIYTIVTAVCLILPLPAVIACLIVDEYGYKINRFPPTFCTSLNKEMWFYSFLLVIDVTVCIGACLLIAVCWILHKKKGLTRGTSTAEKKLILVFFAVIVFSISSLIHTSIYVAKADNKAEAMNEFFKCEALGYVPGNCDEGKHERIIYPYINVIVYTSVNLVPLVTLIYVVKWAWIKKVYKYLYDKIFPKSKRRLQYGSSVKNMITPSLKSVLSVL</sequence>
<dbReference type="Gene3D" id="1.10.2000.10">
    <property type="entry name" value="Frizzled cysteine-rich domain"/>
    <property type="match status" value="1"/>
</dbReference>
<name>A0AAN0IYE0_AMPQE</name>
<keyword evidence="3" id="KW-0812">Transmembrane</keyword>
<dbReference type="GeneID" id="109580621"/>
<reference evidence="6" key="1">
    <citation type="journal article" date="2010" name="Nature">
        <title>The Amphimedon queenslandica genome and the evolution of animal complexity.</title>
        <authorList>
            <person name="Srivastava M."/>
            <person name="Simakov O."/>
            <person name="Chapman J."/>
            <person name="Fahey B."/>
            <person name="Gauthier M.E."/>
            <person name="Mitros T."/>
            <person name="Richards G.S."/>
            <person name="Conaco C."/>
            <person name="Dacre M."/>
            <person name="Hellsten U."/>
            <person name="Larroux C."/>
            <person name="Putnam N.H."/>
            <person name="Stanke M."/>
            <person name="Adamska M."/>
            <person name="Darling A."/>
            <person name="Degnan S.M."/>
            <person name="Oakley T.H."/>
            <person name="Plachetzki D.C."/>
            <person name="Zhai Y."/>
            <person name="Adamski M."/>
            <person name="Calcino A."/>
            <person name="Cummins S.F."/>
            <person name="Goodstein D.M."/>
            <person name="Harris C."/>
            <person name="Jackson D.J."/>
            <person name="Leys S.P."/>
            <person name="Shu S."/>
            <person name="Woodcroft B.J."/>
            <person name="Vervoort M."/>
            <person name="Kosik K.S."/>
            <person name="Manning G."/>
            <person name="Degnan B.M."/>
            <person name="Rokhsar D.S."/>
        </authorList>
    </citation>
    <scope>NUCLEOTIDE SEQUENCE [LARGE SCALE GENOMIC DNA]</scope>
</reference>
<evidence type="ECO:0000313" key="5">
    <source>
        <dbReference type="EnsemblMetazoa" id="XP_019849567.1"/>
    </source>
</evidence>
<dbReference type="InterPro" id="IPR036790">
    <property type="entry name" value="Frizzled_dom_sf"/>
</dbReference>
<evidence type="ECO:0000259" key="4">
    <source>
        <dbReference type="PROSITE" id="PS50038"/>
    </source>
</evidence>
<dbReference type="EnsemblMetazoa" id="XM_019994008.1">
    <property type="protein sequence ID" value="XP_019849567.1"/>
    <property type="gene ID" value="LOC109580621"/>
</dbReference>
<dbReference type="InterPro" id="IPR020067">
    <property type="entry name" value="Frizzled_dom"/>
</dbReference>
<dbReference type="AlphaFoldDB" id="A0AAN0IYE0"/>
<dbReference type="Gene3D" id="1.20.1070.10">
    <property type="entry name" value="Rhodopsin 7-helix transmembrane proteins"/>
    <property type="match status" value="1"/>
</dbReference>